<dbReference type="Gene3D" id="3.40.50.150">
    <property type="entry name" value="Vaccinia Virus protein VP39"/>
    <property type="match status" value="1"/>
</dbReference>
<dbReference type="EMBL" id="KB740928">
    <property type="protein sequence ID" value="ENN77981.1"/>
    <property type="molecule type" value="Genomic_DNA"/>
</dbReference>
<dbReference type="Pfam" id="PF08242">
    <property type="entry name" value="Methyltransf_12"/>
    <property type="match status" value="1"/>
</dbReference>
<protein>
    <submittedName>
        <fullName evidence="5">Uncharacterized protein</fullName>
    </submittedName>
</protein>
<dbReference type="CDD" id="cd00072">
    <property type="entry name" value="GYF"/>
    <property type="match status" value="1"/>
</dbReference>
<dbReference type="InterPro" id="IPR003169">
    <property type="entry name" value="GYF"/>
</dbReference>
<dbReference type="HOGENOM" id="CLU_471138_0_0_1"/>
<feature type="region of interest" description="Disordered" evidence="4">
    <location>
        <begin position="229"/>
        <end position="250"/>
    </location>
</feature>
<proteinExistence type="inferred from homology"/>
<reference evidence="5" key="1">
    <citation type="journal article" date="2013" name="Genome Biol.">
        <title>Draft genome of the mountain pine beetle, Dendroctonus ponderosae Hopkins, a major forest pest.</title>
        <authorList>
            <person name="Keeling C.I."/>
            <person name="Yuen M.M."/>
            <person name="Liao N.Y."/>
            <person name="Docking T.R."/>
            <person name="Chan S.K."/>
            <person name="Taylor G.A."/>
            <person name="Palmquist D.L."/>
            <person name="Jackman S.D."/>
            <person name="Nguyen A."/>
            <person name="Li M."/>
            <person name="Henderson H."/>
            <person name="Janes J.K."/>
            <person name="Zhao Y."/>
            <person name="Pandoh P."/>
            <person name="Moore R."/>
            <person name="Sperling F.A."/>
            <person name="Huber D.P."/>
            <person name="Birol I."/>
            <person name="Jones S.J."/>
            <person name="Bohlmann J."/>
        </authorList>
    </citation>
    <scope>NUCLEOTIDE SEQUENCE</scope>
</reference>
<comment type="similarity">
    <text evidence="1">Belongs to the methyltransferase superfamily. METL family.</text>
</comment>
<dbReference type="SUPFAM" id="SSF53335">
    <property type="entry name" value="S-adenosyl-L-methionine-dependent methyltransferases"/>
    <property type="match status" value="1"/>
</dbReference>
<evidence type="ECO:0000313" key="5">
    <source>
        <dbReference type="EMBL" id="ENN77981.1"/>
    </source>
</evidence>
<gene>
    <name evidence="5" type="ORF">YQE_05657</name>
</gene>
<feature type="non-terminal residue" evidence="5">
    <location>
        <position position="1"/>
    </location>
</feature>
<dbReference type="InterPro" id="IPR013217">
    <property type="entry name" value="Methyltransf_12"/>
</dbReference>
<dbReference type="FunFam" id="3.40.50.150:FF:000298">
    <property type="entry name" value="Methyltransferase-like protein"/>
    <property type="match status" value="1"/>
</dbReference>
<dbReference type="AlphaFoldDB" id="N6UBF1"/>
<dbReference type="PANTHER" id="PTHR22809">
    <property type="entry name" value="METHYLTRANSFERASE-RELATED"/>
    <property type="match status" value="1"/>
</dbReference>
<dbReference type="OrthoDB" id="417697at2759"/>
<evidence type="ECO:0000256" key="2">
    <source>
        <dbReference type="ARBA" id="ARBA00022603"/>
    </source>
</evidence>
<dbReference type="InterPro" id="IPR026113">
    <property type="entry name" value="METTL2/6/8-like"/>
</dbReference>
<dbReference type="PROSITE" id="PS50829">
    <property type="entry name" value="GYF"/>
    <property type="match status" value="1"/>
</dbReference>
<dbReference type="GO" id="GO:0052735">
    <property type="term" value="F:tRNA (cytidine-3-)-methyltransferase activity"/>
    <property type="evidence" value="ECO:0007669"/>
    <property type="project" value="TreeGrafter"/>
</dbReference>
<evidence type="ECO:0000256" key="4">
    <source>
        <dbReference type="SAM" id="MobiDB-lite"/>
    </source>
</evidence>
<evidence type="ECO:0000256" key="3">
    <source>
        <dbReference type="ARBA" id="ARBA00022679"/>
    </source>
</evidence>
<keyword evidence="3" id="KW-0808">Transferase</keyword>
<accession>N6UBF1</accession>
<dbReference type="SMART" id="SM00444">
    <property type="entry name" value="GYF"/>
    <property type="match status" value="1"/>
</dbReference>
<evidence type="ECO:0000256" key="1">
    <source>
        <dbReference type="ARBA" id="ARBA00009725"/>
    </source>
</evidence>
<feature type="compositionally biased region" description="Acidic residues" evidence="4">
    <location>
        <begin position="31"/>
        <end position="54"/>
    </location>
</feature>
<dbReference type="SUPFAM" id="SSF55277">
    <property type="entry name" value="GYF domain"/>
    <property type="match status" value="1"/>
</dbReference>
<dbReference type="Gene3D" id="3.30.1490.40">
    <property type="match status" value="1"/>
</dbReference>
<name>N6UBF1_DENPD</name>
<keyword evidence="2" id="KW-0489">Methyltransferase</keyword>
<sequence length="579" mass="67392">MSKRKFENLFSEPSRKRHAAEPNTKKHTLDSDEEDYVDDSNVMDENDIEGEEDGMAGQDGEQRMTAFNMREELEEGHFDRDGHFIWKNEKEVRDNWLDNIDWHKIKHNSETANKYDVEETGMEANSDSEDEAEEPFAELETYKEILVFLQPKETINKAIKRLGGDMTKLSSVERLRRKKAGTLIISEDVTKLTELANQATKLKNSKGKKSANAEPELDMYADDFEVKEKEKLDDEPSTSDKTAEGSTSADNLQPVELKWEFKWSADDDKVEGPFSTAQMIKWQNENHFKPGVMARKCGESSNFYSLSRIDFELYEDDVEWNADQEQEALKKVQLNSAVQFSENQIEKYDKEANKFWDSFYDIHDNKFFKDRHWLFTEFPELSAAPHKESAIFELGCGVGNTIFPILQYSKNEQLRVYGCDFSEKAIQIMRESDNFDPKRCNVFVLDIAEDEWSVPFPQNSIDIVVVIFVLSAVHPEKYKNIISNIYKCLKPGGLVLFRDYGRFDLAQLRFKPGRSLGDNFYVRGDGTRVYFFTEAEVSTLFTEQGFIEKENRADRRLQVNRGRLLKMYRVWIQAKYQKP</sequence>
<dbReference type="PANTHER" id="PTHR22809:SF11">
    <property type="entry name" value="TRNA N(3)-METHYLCYTIDINE METHYLTRANSFERASE METTL2"/>
    <property type="match status" value="1"/>
</dbReference>
<dbReference type="CDD" id="cd02440">
    <property type="entry name" value="AdoMet_MTases"/>
    <property type="match status" value="1"/>
</dbReference>
<dbReference type="InterPro" id="IPR029063">
    <property type="entry name" value="SAM-dependent_MTases_sf"/>
</dbReference>
<dbReference type="FunFam" id="3.30.1490.40:FF:000005">
    <property type="entry name" value="CD2 antigen cytoplasmic tail-binding protein 2"/>
    <property type="match status" value="1"/>
</dbReference>
<dbReference type="GO" id="GO:0032259">
    <property type="term" value="P:methylation"/>
    <property type="evidence" value="ECO:0007669"/>
    <property type="project" value="UniProtKB-KW"/>
</dbReference>
<dbReference type="InterPro" id="IPR035445">
    <property type="entry name" value="GYF-like_dom_sf"/>
</dbReference>
<organism evidence="5">
    <name type="scientific">Dendroctonus ponderosae</name>
    <name type="common">Mountain pine beetle</name>
    <dbReference type="NCBI Taxonomy" id="77166"/>
    <lineage>
        <taxon>Eukaryota</taxon>
        <taxon>Metazoa</taxon>
        <taxon>Ecdysozoa</taxon>
        <taxon>Arthropoda</taxon>
        <taxon>Hexapoda</taxon>
        <taxon>Insecta</taxon>
        <taxon>Pterygota</taxon>
        <taxon>Neoptera</taxon>
        <taxon>Endopterygota</taxon>
        <taxon>Coleoptera</taxon>
        <taxon>Polyphaga</taxon>
        <taxon>Cucujiformia</taxon>
        <taxon>Curculionidae</taxon>
        <taxon>Scolytinae</taxon>
        <taxon>Dendroctonus</taxon>
    </lineage>
</organism>
<feature type="compositionally biased region" description="Basic and acidic residues" evidence="4">
    <location>
        <begin position="19"/>
        <end position="30"/>
    </location>
</feature>
<feature type="region of interest" description="Disordered" evidence="4">
    <location>
        <begin position="1"/>
        <end position="60"/>
    </location>
</feature>
<dbReference type="Pfam" id="PF02213">
    <property type="entry name" value="GYF"/>
    <property type="match status" value="1"/>
</dbReference>